<organism evidence="1 2">
    <name type="scientific">Vibrio ruber (strain DSM 16370 / JCM 11486 / BCRC 17186 / CECT 7878 / LMG 23124 / VR1)</name>
    <dbReference type="NCBI Taxonomy" id="1123498"/>
    <lineage>
        <taxon>Bacteria</taxon>
        <taxon>Pseudomonadati</taxon>
        <taxon>Pseudomonadota</taxon>
        <taxon>Gammaproteobacteria</taxon>
        <taxon>Vibrionales</taxon>
        <taxon>Vibrionaceae</taxon>
        <taxon>Vibrio</taxon>
    </lineage>
</organism>
<dbReference type="EMBL" id="FULE01000008">
    <property type="protein sequence ID" value="SJN53726.1"/>
    <property type="molecule type" value="Genomic_DNA"/>
</dbReference>
<evidence type="ECO:0000313" key="2">
    <source>
        <dbReference type="Proteomes" id="UP000188276"/>
    </source>
</evidence>
<gene>
    <name evidence="1" type="ORF">VR7878_00466</name>
</gene>
<reference evidence="2" key="1">
    <citation type="submission" date="2017-02" db="EMBL/GenBank/DDBJ databases">
        <authorList>
            <person name="Rodrigo-Torres L."/>
            <person name="Arahal R.D."/>
            <person name="Lucena T."/>
        </authorList>
    </citation>
    <scope>NUCLEOTIDE SEQUENCE [LARGE SCALE GENOMIC DNA]</scope>
    <source>
        <strain evidence="2">CECT 7878</strain>
    </source>
</reference>
<protein>
    <submittedName>
        <fullName evidence="1">Uncharacterized protein</fullName>
    </submittedName>
</protein>
<name>A0A1R4LAX9_VIBR1</name>
<dbReference type="Proteomes" id="UP000188276">
    <property type="component" value="Unassembled WGS sequence"/>
</dbReference>
<evidence type="ECO:0000313" key="1">
    <source>
        <dbReference type="EMBL" id="SJN53726.1"/>
    </source>
</evidence>
<sequence length="94" mass="10701">MCVTTQCQRLEKTNSETVGQYPQYFEITRKKMTNQVLEKYEISLHHTRFAPRPLANIPDATYAAQAPKKTVSGLGTPQYIRHASISLVTIDIYV</sequence>
<keyword evidence="2" id="KW-1185">Reference proteome</keyword>
<proteinExistence type="predicted"/>
<accession>A0A1R4LAX9</accession>
<dbReference type="AlphaFoldDB" id="A0A1R4LAX9"/>